<sequence>MLQRHSAKYFKALLVILILCWIQIYSRRLSRTHIGHPNSHFPFPESCFIQCCRTGFVRDGASGLRRIFSRPSSFLHKLTPNHGILAPSSRWNKFDTHSIPRLYSQPFITFQTQYRWPRIHGYPARTREYRDSS</sequence>
<evidence type="ECO:0000313" key="1">
    <source>
        <dbReference type="EMBL" id="KIM38900.1"/>
    </source>
</evidence>
<protein>
    <submittedName>
        <fullName evidence="1">Uncharacterized protein</fullName>
    </submittedName>
</protein>
<dbReference type="AlphaFoldDB" id="A0A0C3BQG7"/>
<proteinExistence type="predicted"/>
<accession>A0A0C3BQG7</accession>
<keyword evidence="2" id="KW-1185">Reference proteome</keyword>
<evidence type="ECO:0000313" key="2">
    <source>
        <dbReference type="Proteomes" id="UP000053424"/>
    </source>
</evidence>
<reference evidence="1 2" key="1">
    <citation type="submission" date="2014-04" db="EMBL/GenBank/DDBJ databases">
        <authorList>
            <consortium name="DOE Joint Genome Institute"/>
            <person name="Kuo A."/>
            <person name="Gay G."/>
            <person name="Dore J."/>
            <person name="Kohler A."/>
            <person name="Nagy L.G."/>
            <person name="Floudas D."/>
            <person name="Copeland A."/>
            <person name="Barry K.W."/>
            <person name="Cichocki N."/>
            <person name="Veneault-Fourrey C."/>
            <person name="LaButti K."/>
            <person name="Lindquist E.A."/>
            <person name="Lipzen A."/>
            <person name="Lundell T."/>
            <person name="Morin E."/>
            <person name="Murat C."/>
            <person name="Sun H."/>
            <person name="Tunlid A."/>
            <person name="Henrissat B."/>
            <person name="Grigoriev I.V."/>
            <person name="Hibbett D.S."/>
            <person name="Martin F."/>
            <person name="Nordberg H.P."/>
            <person name="Cantor M.N."/>
            <person name="Hua S.X."/>
        </authorList>
    </citation>
    <scope>NUCLEOTIDE SEQUENCE [LARGE SCALE GENOMIC DNA]</scope>
    <source>
        <strain evidence="2">h7</strain>
    </source>
</reference>
<dbReference type="Proteomes" id="UP000053424">
    <property type="component" value="Unassembled WGS sequence"/>
</dbReference>
<gene>
    <name evidence="1" type="ORF">M413DRAFT_239129</name>
</gene>
<dbReference type="EMBL" id="KN831788">
    <property type="protein sequence ID" value="KIM38900.1"/>
    <property type="molecule type" value="Genomic_DNA"/>
</dbReference>
<name>A0A0C3BQG7_HEBCY</name>
<organism evidence="1 2">
    <name type="scientific">Hebeloma cylindrosporum</name>
    <dbReference type="NCBI Taxonomy" id="76867"/>
    <lineage>
        <taxon>Eukaryota</taxon>
        <taxon>Fungi</taxon>
        <taxon>Dikarya</taxon>
        <taxon>Basidiomycota</taxon>
        <taxon>Agaricomycotina</taxon>
        <taxon>Agaricomycetes</taxon>
        <taxon>Agaricomycetidae</taxon>
        <taxon>Agaricales</taxon>
        <taxon>Agaricineae</taxon>
        <taxon>Hymenogastraceae</taxon>
        <taxon>Hebeloma</taxon>
    </lineage>
</organism>
<reference evidence="2" key="2">
    <citation type="submission" date="2015-01" db="EMBL/GenBank/DDBJ databases">
        <title>Evolutionary Origins and Diversification of the Mycorrhizal Mutualists.</title>
        <authorList>
            <consortium name="DOE Joint Genome Institute"/>
            <consortium name="Mycorrhizal Genomics Consortium"/>
            <person name="Kohler A."/>
            <person name="Kuo A."/>
            <person name="Nagy L.G."/>
            <person name="Floudas D."/>
            <person name="Copeland A."/>
            <person name="Barry K.W."/>
            <person name="Cichocki N."/>
            <person name="Veneault-Fourrey C."/>
            <person name="LaButti K."/>
            <person name="Lindquist E.A."/>
            <person name="Lipzen A."/>
            <person name="Lundell T."/>
            <person name="Morin E."/>
            <person name="Murat C."/>
            <person name="Riley R."/>
            <person name="Ohm R."/>
            <person name="Sun H."/>
            <person name="Tunlid A."/>
            <person name="Henrissat B."/>
            <person name="Grigoriev I.V."/>
            <person name="Hibbett D.S."/>
            <person name="Martin F."/>
        </authorList>
    </citation>
    <scope>NUCLEOTIDE SEQUENCE [LARGE SCALE GENOMIC DNA]</scope>
    <source>
        <strain evidence="2">h7</strain>
    </source>
</reference>
<dbReference type="HOGENOM" id="CLU_1906973_0_0_1"/>